<dbReference type="PANTHER" id="PTHR43667:SF1">
    <property type="entry name" value="CYCLOPROPANE-FATTY-ACYL-PHOSPHOLIPID SYNTHASE"/>
    <property type="match status" value="1"/>
</dbReference>
<dbReference type="Proteomes" id="UP001500751">
    <property type="component" value="Unassembled WGS sequence"/>
</dbReference>
<dbReference type="PIRSF" id="PIRSF003085">
    <property type="entry name" value="CMAS"/>
    <property type="match status" value="1"/>
</dbReference>
<keyword evidence="8" id="KW-1185">Reference proteome</keyword>
<comment type="caution">
    <text evidence="7">The sequence shown here is derived from an EMBL/GenBank/DDBJ whole genome shotgun (WGS) entry which is preliminary data.</text>
</comment>
<dbReference type="InterPro" id="IPR050723">
    <property type="entry name" value="CFA/CMAS"/>
</dbReference>
<dbReference type="InterPro" id="IPR003333">
    <property type="entry name" value="CMAS"/>
</dbReference>
<evidence type="ECO:0000256" key="4">
    <source>
        <dbReference type="ARBA" id="ARBA00022691"/>
    </source>
</evidence>
<dbReference type="CDD" id="cd02440">
    <property type="entry name" value="AdoMet_MTases"/>
    <property type="match status" value="1"/>
</dbReference>
<evidence type="ECO:0000313" key="7">
    <source>
        <dbReference type="EMBL" id="GAA2016846.1"/>
    </source>
</evidence>
<evidence type="ECO:0000256" key="1">
    <source>
        <dbReference type="ARBA" id="ARBA00010815"/>
    </source>
</evidence>
<reference evidence="7 8" key="1">
    <citation type="journal article" date="2019" name="Int. J. Syst. Evol. Microbiol.">
        <title>The Global Catalogue of Microorganisms (GCM) 10K type strain sequencing project: providing services to taxonomists for standard genome sequencing and annotation.</title>
        <authorList>
            <consortium name="The Broad Institute Genomics Platform"/>
            <consortium name="The Broad Institute Genome Sequencing Center for Infectious Disease"/>
            <person name="Wu L."/>
            <person name="Ma J."/>
        </authorList>
    </citation>
    <scope>NUCLEOTIDE SEQUENCE [LARGE SCALE GENOMIC DNA]</scope>
    <source>
        <strain evidence="7 8">JCM 16014</strain>
    </source>
</reference>
<sequence>MPRHDAVVIAVFIADITRHAAPGPSRHSLTGLTVQDSDMGTNTTVASVFKPLLTVALGEDPAVRFEFWDGSSLTPENGHSGTVVVRSKDALKNLVWAPGELGLARCYVSGLLDFEGDIFGILRALQQTAPRDARLGADAAVQALNAARRLGALGWKPEPPAEEAHQHGRRHSKRRDSEAITHHYDVGNDFYALVLGTSMTYSCARFVGPDADGAAGPDADLALEDAQAAKHDLVCRKLGLDHRTGQDLLDVGCGWGSMVIHAATHYGARAVGITISSAQAELARKRVAQAGVSDRVEIRLQDYRDLGGERFDAISSIGMFEHVGAERTADYFNTLRALLRPRGRLLNHAISSPGGSRISPRSFIGRYVFPDGELLDAGATAQAMQESGFELRDIEALREHYALTLRHWVANLQANWTEAVDLVGIGRARVWLLYMAASALGFEDGGIGIHQILGVVPDEDGTAGLPGNRRSWA</sequence>
<keyword evidence="4" id="KW-0949">S-adenosyl-L-methionine</keyword>
<gene>
    <name evidence="7" type="ORF">GCM10009839_10700</name>
</gene>
<feature type="region of interest" description="Disordered" evidence="6">
    <location>
        <begin position="155"/>
        <end position="177"/>
    </location>
</feature>
<dbReference type="InterPro" id="IPR029063">
    <property type="entry name" value="SAM-dependent_MTases_sf"/>
</dbReference>
<accession>A0ABN2TQ93</accession>
<protein>
    <submittedName>
        <fullName evidence="7">Cyclopropane-fatty-acyl-phospholipid synthase family protein</fullName>
    </submittedName>
</protein>
<comment type="similarity">
    <text evidence="1">Belongs to the CFA/CMAS family.</text>
</comment>
<keyword evidence="3" id="KW-0808">Transferase</keyword>
<dbReference type="PANTHER" id="PTHR43667">
    <property type="entry name" value="CYCLOPROPANE-FATTY-ACYL-PHOSPHOLIPID SYNTHASE"/>
    <property type="match status" value="1"/>
</dbReference>
<evidence type="ECO:0000256" key="5">
    <source>
        <dbReference type="ARBA" id="ARBA00023098"/>
    </source>
</evidence>
<organism evidence="7 8">
    <name type="scientific">Catenulispora yoronensis</name>
    <dbReference type="NCBI Taxonomy" id="450799"/>
    <lineage>
        <taxon>Bacteria</taxon>
        <taxon>Bacillati</taxon>
        <taxon>Actinomycetota</taxon>
        <taxon>Actinomycetes</taxon>
        <taxon>Catenulisporales</taxon>
        <taxon>Catenulisporaceae</taxon>
        <taxon>Catenulispora</taxon>
    </lineage>
</organism>
<dbReference type="Pfam" id="PF02353">
    <property type="entry name" value="CMAS"/>
    <property type="match status" value="1"/>
</dbReference>
<dbReference type="Gene3D" id="3.40.50.150">
    <property type="entry name" value="Vaccinia Virus protein VP39"/>
    <property type="match status" value="1"/>
</dbReference>
<evidence type="ECO:0000256" key="3">
    <source>
        <dbReference type="ARBA" id="ARBA00022679"/>
    </source>
</evidence>
<keyword evidence="2" id="KW-0489">Methyltransferase</keyword>
<dbReference type="SUPFAM" id="SSF53335">
    <property type="entry name" value="S-adenosyl-L-methionine-dependent methyltransferases"/>
    <property type="match status" value="1"/>
</dbReference>
<keyword evidence="5" id="KW-0443">Lipid metabolism</keyword>
<evidence type="ECO:0000256" key="6">
    <source>
        <dbReference type="SAM" id="MobiDB-lite"/>
    </source>
</evidence>
<evidence type="ECO:0000256" key="2">
    <source>
        <dbReference type="ARBA" id="ARBA00022603"/>
    </source>
</evidence>
<dbReference type="EMBL" id="BAAAQN010000004">
    <property type="protein sequence ID" value="GAA2016846.1"/>
    <property type="molecule type" value="Genomic_DNA"/>
</dbReference>
<evidence type="ECO:0000313" key="8">
    <source>
        <dbReference type="Proteomes" id="UP001500751"/>
    </source>
</evidence>
<proteinExistence type="inferred from homology"/>
<name>A0ABN2TQ93_9ACTN</name>